<evidence type="ECO:0000259" key="3">
    <source>
        <dbReference type="Pfam" id="PF01636"/>
    </source>
</evidence>
<organism evidence="4 5">
    <name type="scientific">Pseudomarimonas arenosa</name>
    <dbReference type="NCBI Taxonomy" id="2774145"/>
    <lineage>
        <taxon>Bacteria</taxon>
        <taxon>Pseudomonadati</taxon>
        <taxon>Pseudomonadota</taxon>
        <taxon>Gammaproteobacteria</taxon>
        <taxon>Lysobacterales</taxon>
        <taxon>Lysobacteraceae</taxon>
        <taxon>Pseudomarimonas</taxon>
    </lineage>
</organism>
<evidence type="ECO:0000313" key="5">
    <source>
        <dbReference type="Proteomes" id="UP000613768"/>
    </source>
</evidence>
<evidence type="ECO:0000256" key="1">
    <source>
        <dbReference type="ARBA" id="ARBA00022741"/>
    </source>
</evidence>
<dbReference type="GO" id="GO:0005524">
    <property type="term" value="F:ATP binding"/>
    <property type="evidence" value="ECO:0007669"/>
    <property type="project" value="UniProtKB-KW"/>
</dbReference>
<keyword evidence="2" id="KW-0067">ATP-binding</keyword>
<feature type="domain" description="Aminoglycoside phosphotransferase" evidence="3">
    <location>
        <begin position="25"/>
        <end position="243"/>
    </location>
</feature>
<dbReference type="InterPro" id="IPR002575">
    <property type="entry name" value="Aminoglycoside_PTrfase"/>
</dbReference>
<reference evidence="4 5" key="1">
    <citation type="submission" date="2020-09" db="EMBL/GenBank/DDBJ databases">
        <title>Pseudoxanthomonas sp. CAU 1598 isolated from sand of Yaerae Beach.</title>
        <authorList>
            <person name="Kim W."/>
        </authorList>
    </citation>
    <scope>NUCLEOTIDE SEQUENCE [LARGE SCALE GENOMIC DNA]</scope>
    <source>
        <strain evidence="4 5">CAU 1598</strain>
    </source>
</reference>
<dbReference type="PANTHER" id="PTHR33540:SF1">
    <property type="entry name" value="N-ACETYLMURAMATE_N-ACETYLGLUCOSAMINE KINASE"/>
    <property type="match status" value="1"/>
</dbReference>
<dbReference type="Gene3D" id="3.90.1200.10">
    <property type="match status" value="1"/>
</dbReference>
<dbReference type="PANTHER" id="PTHR33540">
    <property type="entry name" value="TRNA THREONYLCARBAMOYLADENOSINE BIOSYNTHESIS PROTEIN TSAE"/>
    <property type="match status" value="1"/>
</dbReference>
<keyword evidence="5" id="KW-1185">Reference proteome</keyword>
<accession>A0AAW3ZL97</accession>
<dbReference type="RefSeq" id="WP_192029378.1">
    <property type="nucleotide sequence ID" value="NZ_JACYTR010000015.1"/>
</dbReference>
<dbReference type="InterPro" id="IPR011009">
    <property type="entry name" value="Kinase-like_dom_sf"/>
</dbReference>
<protein>
    <submittedName>
        <fullName evidence="4">Phosphotransferase</fullName>
    </submittedName>
</protein>
<dbReference type="SUPFAM" id="SSF56112">
    <property type="entry name" value="Protein kinase-like (PK-like)"/>
    <property type="match status" value="1"/>
</dbReference>
<dbReference type="Gene3D" id="3.30.200.20">
    <property type="entry name" value="Phosphorylase Kinase, domain 1"/>
    <property type="match status" value="1"/>
</dbReference>
<evidence type="ECO:0000313" key="4">
    <source>
        <dbReference type="EMBL" id="MBD8525957.1"/>
    </source>
</evidence>
<dbReference type="AlphaFoldDB" id="A0AAW3ZL97"/>
<dbReference type="Pfam" id="PF01636">
    <property type="entry name" value="APH"/>
    <property type="match status" value="1"/>
</dbReference>
<evidence type="ECO:0000256" key="2">
    <source>
        <dbReference type="ARBA" id="ARBA00022840"/>
    </source>
</evidence>
<name>A0AAW3ZL97_9GAMM</name>
<proteinExistence type="predicted"/>
<keyword evidence="1" id="KW-0547">Nucleotide-binding</keyword>
<dbReference type="Proteomes" id="UP000613768">
    <property type="component" value="Unassembled WGS sequence"/>
</dbReference>
<gene>
    <name evidence="4" type="ORF">IFO71_09390</name>
</gene>
<sequence length="338" mass="38668">MSSTRADLRLAFARHALSCPTLELESASADASFRSYWRTVGITPSRIVMDAPPEREDLGPWLQVARQLNAADIAAPQILAEDLQQGFLLLSDLGRQTLLPLLSQASVDGHYQSAIDTIVQMQQRLDASGLPTYDHQRLTTEMELMPAWLLQKHLGYTPECEEWDVIESAFQALLDNAAAQPQAFVHRDYHSRNLMVQQDGTLAVIDFQDAVRGPITYDPVSLLRDCYIEWPDEQVYAWLDQYRQRLAAAGGPELDREQLNTWFDLMGLQRHIKVLGIFCRLWYRDAKPGYLGDLPLVWRYTQRVGRRYEKIRPLIELLERVIGERDLCQPVALQPEHA</sequence>
<dbReference type="EMBL" id="JACYTR010000015">
    <property type="protein sequence ID" value="MBD8525957.1"/>
    <property type="molecule type" value="Genomic_DNA"/>
</dbReference>
<comment type="caution">
    <text evidence="4">The sequence shown here is derived from an EMBL/GenBank/DDBJ whole genome shotgun (WGS) entry which is preliminary data.</text>
</comment>